<name>E8R7U3_DESM0</name>
<protein>
    <submittedName>
        <fullName evidence="2">Putative transcriptional regulator, AsnC family</fullName>
    </submittedName>
</protein>
<dbReference type="InterPro" id="IPR000835">
    <property type="entry name" value="HTH_MarR-typ"/>
</dbReference>
<feature type="domain" description="HTH marR-type" evidence="1">
    <location>
        <begin position="18"/>
        <end position="60"/>
    </location>
</feature>
<sequence length="144" mass="16120">MSDKTASEKETALLKYLLKHSGQEIYQSQLSKELGVDPKVVSRILIKLEKAGVVERTPVTYEGRKTFLVKPVRDKLVKAMEDSGIDPYTLREAFDTVADIPCVKCPYIYKCYEGGYYDPATCQWLTEYLKTKAAAPRTLAAGSS</sequence>
<dbReference type="KEGG" id="dmu:Desmu_0250"/>
<gene>
    <name evidence="2" type="ordered locus">Desmu_0250</name>
</gene>
<dbReference type="InterPro" id="IPR036388">
    <property type="entry name" value="WH-like_DNA-bd_sf"/>
</dbReference>
<dbReference type="AlphaFoldDB" id="E8R7U3"/>
<dbReference type="Gene3D" id="1.10.10.10">
    <property type="entry name" value="Winged helix-like DNA-binding domain superfamily/Winged helix DNA-binding domain"/>
    <property type="match status" value="1"/>
</dbReference>
<evidence type="ECO:0000313" key="2">
    <source>
        <dbReference type="EMBL" id="ADV64569.1"/>
    </source>
</evidence>
<dbReference type="InterPro" id="IPR036390">
    <property type="entry name" value="WH_DNA-bd_sf"/>
</dbReference>
<dbReference type="GO" id="GO:0003700">
    <property type="term" value="F:DNA-binding transcription factor activity"/>
    <property type="evidence" value="ECO:0007669"/>
    <property type="project" value="InterPro"/>
</dbReference>
<dbReference type="SUPFAM" id="SSF46785">
    <property type="entry name" value="Winged helix' DNA-binding domain"/>
    <property type="match status" value="1"/>
</dbReference>
<evidence type="ECO:0000313" key="3">
    <source>
        <dbReference type="Proteomes" id="UP000001068"/>
    </source>
</evidence>
<reference evidence="3" key="1">
    <citation type="submission" date="2010-11" db="EMBL/GenBank/DDBJ databases">
        <title>The complete genome of Desulfurococcus mucosus DSM 2162.</title>
        <authorList>
            <consortium name="US DOE Joint Genome Institute (JGI-PGF)"/>
            <person name="Lucas S."/>
            <person name="Copeland A."/>
            <person name="Lapidus A."/>
            <person name="Bruce D."/>
            <person name="Goodwin L."/>
            <person name="Pitluck S."/>
            <person name="Kyrpides N."/>
            <person name="Mavromatis K."/>
            <person name="Pagani I."/>
            <person name="Ivanova N."/>
            <person name="Ovchinnikova G."/>
            <person name="Chertkov O."/>
            <person name="Held B."/>
            <person name="Brettin T."/>
            <person name="Detter J.C."/>
            <person name="Tapia R."/>
            <person name="Han C."/>
            <person name="Land M."/>
            <person name="Hauser L."/>
            <person name="Markowitz V."/>
            <person name="Cheng J.-F."/>
            <person name="Hugenholtz P."/>
            <person name="Woyke T."/>
            <person name="Wu D."/>
            <person name="Wirth R."/>
            <person name="Bilek Y."/>
            <person name="Hader T."/>
            <person name="Klenk H.-P."/>
            <person name="Eisen J.A."/>
        </authorList>
    </citation>
    <scope>NUCLEOTIDE SEQUENCE [LARGE SCALE GENOMIC DNA]</scope>
    <source>
        <strain evidence="3">ATCC 35584 / DSM 2162 / JCM 9187 / O7/1</strain>
    </source>
</reference>
<accession>E8R7U3</accession>
<dbReference type="Pfam" id="PF01047">
    <property type="entry name" value="MarR"/>
    <property type="match status" value="1"/>
</dbReference>
<dbReference type="eggNOG" id="arCOG04153">
    <property type="taxonomic scope" value="Archaea"/>
</dbReference>
<reference evidence="2 3" key="2">
    <citation type="journal article" date="2011" name="Stand. Genomic Sci.">
        <title>Complete genome sequence of Desulfurococcus mucosus type strain (O7/1).</title>
        <authorList>
            <person name="Wirth R."/>
            <person name="Chertkov O."/>
            <person name="Held B."/>
            <person name="Lapidus A."/>
            <person name="Nolan M."/>
            <person name="Lucas S."/>
            <person name="Hammon N."/>
            <person name="Deshpande S."/>
            <person name="Cheng J.F."/>
            <person name="Tapia R."/>
            <person name="Han C."/>
            <person name="Goodwin L."/>
            <person name="Pitluck S."/>
            <person name="Liolios K."/>
            <person name="Ioanna P."/>
            <person name="Ivanova N."/>
            <person name="Mavromatis K."/>
            <person name="Mikhailova N."/>
            <person name="Pati A."/>
            <person name="Chen A."/>
            <person name="Palaniappan K."/>
            <person name="Land M."/>
            <person name="Hauser L."/>
            <person name="Chang Y.J."/>
            <person name="Jeffries C.D."/>
            <person name="Bilek Y."/>
            <person name="Hader T."/>
            <person name="Rohde M."/>
            <person name="Spring S."/>
            <person name="Sikorski J."/>
            <person name="Goker M."/>
            <person name="Woyke T."/>
            <person name="Bristow J."/>
            <person name="Eisen J.A."/>
            <person name="Markowitz V."/>
            <person name="Hugenholtz P."/>
            <person name="Kyrpides N.C."/>
            <person name="Klenk H.P."/>
        </authorList>
    </citation>
    <scope>NUCLEOTIDE SEQUENCE [LARGE SCALE GENOMIC DNA]</scope>
    <source>
        <strain evidence="3">ATCC 35584 / DSM 2162 / JCM 9187 / O7/1</strain>
    </source>
</reference>
<dbReference type="Proteomes" id="UP000001068">
    <property type="component" value="Chromosome"/>
</dbReference>
<keyword evidence="3" id="KW-1185">Reference proteome</keyword>
<proteinExistence type="predicted"/>
<dbReference type="EMBL" id="CP002363">
    <property type="protein sequence ID" value="ADV64569.1"/>
    <property type="molecule type" value="Genomic_DNA"/>
</dbReference>
<dbReference type="CDD" id="cd00090">
    <property type="entry name" value="HTH_ARSR"/>
    <property type="match status" value="1"/>
</dbReference>
<evidence type="ECO:0000259" key="1">
    <source>
        <dbReference type="Pfam" id="PF01047"/>
    </source>
</evidence>
<dbReference type="InterPro" id="IPR011991">
    <property type="entry name" value="ArsR-like_HTH"/>
</dbReference>
<dbReference type="HOGENOM" id="CLU_142666_0_0_2"/>
<organism evidence="2 3">
    <name type="scientific">Desulfurococcus mucosus (strain ATCC 35584 / DSM 2162 / JCM 9187 / O7/1)</name>
    <dbReference type="NCBI Taxonomy" id="765177"/>
    <lineage>
        <taxon>Archaea</taxon>
        <taxon>Thermoproteota</taxon>
        <taxon>Thermoprotei</taxon>
        <taxon>Desulfurococcales</taxon>
        <taxon>Desulfurococcaceae</taxon>
        <taxon>Desulfurococcus</taxon>
    </lineage>
</organism>